<dbReference type="EMBL" id="UYJE01007135">
    <property type="protein sequence ID" value="VDI52107.1"/>
    <property type="molecule type" value="Genomic_DNA"/>
</dbReference>
<feature type="compositionally biased region" description="Polar residues" evidence="1">
    <location>
        <begin position="156"/>
        <end position="166"/>
    </location>
</feature>
<feature type="domain" description="Aftiphilin clathrin-binding box" evidence="2">
    <location>
        <begin position="833"/>
        <end position="884"/>
    </location>
</feature>
<feature type="compositionally biased region" description="Polar residues" evidence="1">
    <location>
        <begin position="646"/>
        <end position="664"/>
    </location>
</feature>
<feature type="compositionally biased region" description="Polar residues" evidence="1">
    <location>
        <begin position="591"/>
        <end position="610"/>
    </location>
</feature>
<gene>
    <name evidence="3" type="ORF">MGAL_10B031719</name>
</gene>
<evidence type="ECO:0000256" key="1">
    <source>
        <dbReference type="SAM" id="MobiDB-lite"/>
    </source>
</evidence>
<feature type="compositionally biased region" description="Polar residues" evidence="1">
    <location>
        <begin position="186"/>
        <end position="215"/>
    </location>
</feature>
<evidence type="ECO:0000259" key="2">
    <source>
        <dbReference type="Pfam" id="PF15045"/>
    </source>
</evidence>
<keyword evidence="4" id="KW-1185">Reference proteome</keyword>
<sequence>MPRNIFAWVGEDPYSMGIKAVKIDGTNMSNVIPIVSSSPPPLEDTGGFDDWGDDDDFGGFMGADQTPSTWNNSISTDNTNTWNNSINEDKSTTLDEVNANITNKIPQNFTNTDKIENCKTKSSPLSLNLDKSLPYDNISNDVSNDQHTDLTESKTSDTISGNSTGDSGLFDVSPVPISEDTKSDNSEISTDQETFQNTPDDIPSEETTIQNNDLKTNSEKNSNHIGQNDDGEISSTIQVSQNVESEKVENVCDVDTENENKKDTVVEESIGSCQLETDEINGENVLSNSCSSLDNDGAISSDELCSSHEEKQCSIEYAASQEIVNQNDVENQTDNIENSVHSSDENSLDKFEVCEGEEDENVAENDNVNTNSPGETEKINEILEDEKITTCDDLEDSGEEFADFSMAECRENHSSENLVQSVKVELENSVRFNDSENNEKVISCTNNDKNQDTDIKDREFEDEVEFAELRDTKGDSDKDIENVSSSSAEESKEVSAINFGSVQSGEKVDEIIKDDSDKNISDEDEFADFSFAPVGTDESKEVSATNIDSVQMEVKVNEMIKNDSDKNISDEDDFANFSSAPVGTDNDGVENLSSCVKNESTNTEDQSTGSVDAEECFNNSGLKPIDKIEQVEISNSTTADVEKDNFSNFSSTQNENEQQEVDQTNSERDLNEDNECADFSSAAKDNEFADFSSAAKDDEFADFSSASQDDEFADFSSAVKENDDSEFGKFNNSEDKFESDDEFADFSSATKGDEFTDFSATGSQEQTSSFQASDKSDWATFQQTTTPESSNTPVESRSSTQKNVGSLLSGCFETTAVISEGATDLDVVVEDNSNQLWTKIQKMDNSGQLKWPQCSCNKNLYVSLKIDTKNILFGQKKPTVPIYASNMTLLEPTKGAPTLIPEVPLVDTNKEVEIKDLPPVQFDWTSSGLTNPLEVNNKHQHLDFLNIDDSELTAKKAFDADLIHGQKPAMQPLQNILANLKVTKKTRLEDLSNEAGRVISHLPNLSFMKAKVLMFPLKTE</sequence>
<dbReference type="OrthoDB" id="5917212at2759"/>
<feature type="region of interest" description="Disordered" evidence="1">
    <location>
        <begin position="719"/>
        <end position="741"/>
    </location>
</feature>
<feature type="region of interest" description="Disordered" evidence="1">
    <location>
        <begin position="471"/>
        <end position="510"/>
    </location>
</feature>
<proteinExistence type="predicted"/>
<dbReference type="InterPro" id="IPR029205">
    <property type="entry name" value="Clathrin-bd"/>
</dbReference>
<evidence type="ECO:0000313" key="4">
    <source>
        <dbReference type="Proteomes" id="UP000596742"/>
    </source>
</evidence>
<dbReference type="GO" id="GO:0030121">
    <property type="term" value="C:AP-1 adaptor complex"/>
    <property type="evidence" value="ECO:0007669"/>
    <property type="project" value="TreeGrafter"/>
</dbReference>
<feature type="region of interest" description="Disordered" evidence="1">
    <location>
        <begin position="782"/>
        <end position="801"/>
    </location>
</feature>
<feature type="compositionally biased region" description="Polar residues" evidence="1">
    <location>
        <begin position="758"/>
        <end position="777"/>
    </location>
</feature>
<accession>A0A8B6FMX4</accession>
<dbReference type="Proteomes" id="UP000596742">
    <property type="component" value="Unassembled WGS sequence"/>
</dbReference>
<comment type="caution">
    <text evidence="3">The sequence shown here is derived from an EMBL/GenBank/DDBJ whole genome shotgun (WGS) entry which is preliminary data.</text>
</comment>
<dbReference type="PANTHER" id="PTHR16156:SF10">
    <property type="entry name" value="AFTIPHILIN-RELATED"/>
    <property type="match status" value="1"/>
</dbReference>
<dbReference type="Pfam" id="PF15045">
    <property type="entry name" value="Clathrin_bdg"/>
    <property type="match status" value="1"/>
</dbReference>
<dbReference type="InterPro" id="IPR046359">
    <property type="entry name" value="Aftin-like"/>
</dbReference>
<dbReference type="AlphaFoldDB" id="A0A8B6FMX4"/>
<dbReference type="GO" id="GO:0032588">
    <property type="term" value="C:trans-Golgi network membrane"/>
    <property type="evidence" value="ECO:0007669"/>
    <property type="project" value="InterPro"/>
</dbReference>
<feature type="compositionally biased region" description="Basic and acidic residues" evidence="1">
    <location>
        <begin position="144"/>
        <end position="155"/>
    </location>
</feature>
<protein>
    <recommendedName>
        <fullName evidence="2">Aftiphilin clathrin-binding box domain-containing protein</fullName>
    </recommendedName>
</protein>
<feature type="compositionally biased region" description="Basic and acidic residues" evidence="1">
    <location>
        <begin position="471"/>
        <end position="481"/>
    </location>
</feature>
<dbReference type="GO" id="GO:0030276">
    <property type="term" value="F:clathrin binding"/>
    <property type="evidence" value="ECO:0007669"/>
    <property type="project" value="InterPro"/>
</dbReference>
<dbReference type="PANTHER" id="PTHR16156">
    <property type="entry name" value="AFTIPHILIN A-RELATED"/>
    <property type="match status" value="1"/>
</dbReference>
<feature type="region of interest" description="Disordered" evidence="1">
    <location>
        <begin position="755"/>
        <end position="777"/>
    </location>
</feature>
<evidence type="ECO:0000313" key="3">
    <source>
        <dbReference type="EMBL" id="VDI52107.1"/>
    </source>
</evidence>
<name>A0A8B6FMX4_MYTGA</name>
<reference evidence="3" key="1">
    <citation type="submission" date="2018-11" db="EMBL/GenBank/DDBJ databases">
        <authorList>
            <person name="Alioto T."/>
            <person name="Alioto T."/>
        </authorList>
    </citation>
    <scope>NUCLEOTIDE SEQUENCE</scope>
</reference>
<feature type="region of interest" description="Disordered" evidence="1">
    <location>
        <begin position="138"/>
        <end position="233"/>
    </location>
</feature>
<feature type="region of interest" description="Disordered" evidence="1">
    <location>
        <begin position="563"/>
        <end position="674"/>
    </location>
</feature>
<organism evidence="3 4">
    <name type="scientific">Mytilus galloprovincialis</name>
    <name type="common">Mediterranean mussel</name>
    <dbReference type="NCBI Taxonomy" id="29158"/>
    <lineage>
        <taxon>Eukaryota</taxon>
        <taxon>Metazoa</taxon>
        <taxon>Spiralia</taxon>
        <taxon>Lophotrochozoa</taxon>
        <taxon>Mollusca</taxon>
        <taxon>Bivalvia</taxon>
        <taxon>Autobranchia</taxon>
        <taxon>Pteriomorphia</taxon>
        <taxon>Mytilida</taxon>
        <taxon>Mytiloidea</taxon>
        <taxon>Mytilidae</taxon>
        <taxon>Mytilinae</taxon>
        <taxon>Mytilus</taxon>
    </lineage>
</organism>